<accession>A0A0G0FAF7</accession>
<evidence type="ECO:0000256" key="5">
    <source>
        <dbReference type="ARBA" id="ARBA00022741"/>
    </source>
</evidence>
<feature type="domain" description="ABC transporter" evidence="10">
    <location>
        <begin position="370"/>
        <end position="610"/>
    </location>
</feature>
<dbReference type="InterPro" id="IPR003593">
    <property type="entry name" value="AAA+_ATPase"/>
</dbReference>
<organism evidence="12 13">
    <name type="scientific">candidate division WS6 bacterium GW2011_GWF1_36_8</name>
    <dbReference type="NCBI Taxonomy" id="1619098"/>
    <lineage>
        <taxon>Bacteria</taxon>
        <taxon>Candidatus Dojkabacteria</taxon>
    </lineage>
</organism>
<name>A0A0G0FAF7_9BACT</name>
<reference evidence="12 13" key="1">
    <citation type="journal article" date="2015" name="Nature">
        <title>rRNA introns, odd ribosomes, and small enigmatic genomes across a large radiation of phyla.</title>
        <authorList>
            <person name="Brown C.T."/>
            <person name="Hug L.A."/>
            <person name="Thomas B.C."/>
            <person name="Sharon I."/>
            <person name="Castelle C.J."/>
            <person name="Singh A."/>
            <person name="Wilkins M.J."/>
            <person name="Williams K.H."/>
            <person name="Banfield J.F."/>
        </authorList>
    </citation>
    <scope>NUCLEOTIDE SEQUENCE [LARGE SCALE GENOMIC DNA]</scope>
</reference>
<dbReference type="FunFam" id="3.40.50.300:FF:000221">
    <property type="entry name" value="Multidrug ABC transporter ATP-binding protein"/>
    <property type="match status" value="1"/>
</dbReference>
<keyword evidence="8 9" id="KW-0472">Membrane</keyword>
<evidence type="ECO:0000256" key="6">
    <source>
        <dbReference type="ARBA" id="ARBA00022840"/>
    </source>
</evidence>
<gene>
    <name evidence="12" type="ORF">US29_C0030G0005</name>
</gene>
<dbReference type="InterPro" id="IPR039421">
    <property type="entry name" value="Type_1_exporter"/>
</dbReference>
<evidence type="ECO:0000313" key="13">
    <source>
        <dbReference type="Proteomes" id="UP000033886"/>
    </source>
</evidence>
<protein>
    <submittedName>
        <fullName evidence="12">ABC transporter, ATP-binding/permease protein</fullName>
    </submittedName>
</protein>
<dbReference type="GO" id="GO:0005886">
    <property type="term" value="C:plasma membrane"/>
    <property type="evidence" value="ECO:0007669"/>
    <property type="project" value="UniProtKB-SubCell"/>
</dbReference>
<dbReference type="SMART" id="SM00382">
    <property type="entry name" value="AAA"/>
    <property type="match status" value="1"/>
</dbReference>
<dbReference type="Gene3D" id="1.20.1560.10">
    <property type="entry name" value="ABC transporter type 1, transmembrane domain"/>
    <property type="match status" value="1"/>
</dbReference>
<dbReference type="PROSITE" id="PS50893">
    <property type="entry name" value="ABC_TRANSPORTER_2"/>
    <property type="match status" value="1"/>
</dbReference>
<dbReference type="Pfam" id="PF00005">
    <property type="entry name" value="ABC_tran"/>
    <property type="match status" value="1"/>
</dbReference>
<evidence type="ECO:0000313" key="12">
    <source>
        <dbReference type="EMBL" id="KKQ16153.1"/>
    </source>
</evidence>
<evidence type="ECO:0000256" key="4">
    <source>
        <dbReference type="ARBA" id="ARBA00022692"/>
    </source>
</evidence>
<feature type="transmembrane region" description="Helical" evidence="9">
    <location>
        <begin position="42"/>
        <end position="67"/>
    </location>
</feature>
<evidence type="ECO:0000256" key="1">
    <source>
        <dbReference type="ARBA" id="ARBA00004651"/>
    </source>
</evidence>
<keyword evidence="2" id="KW-0813">Transport</keyword>
<evidence type="ECO:0000256" key="3">
    <source>
        <dbReference type="ARBA" id="ARBA00022475"/>
    </source>
</evidence>
<sequence>MKFTSLKSIICLMENEKKDIKQPNIFKLLWFIYKRYYHDIRFAWKMWALFFTEFLTNLYPLLLSYIMALLVDRSIAVIKSGGGLNEMIPTIALLGGVVLVWIFITNFHQYFDVITNMWVAYLDDEVYLRRYLKIEPQAYEDPEFVNDKSTLNWNGYTVYNSLYTAMSLIALVPVVIISFFAIFKITPLLAVCAIVASIPAALIVKKFGRKVWGIWNDRGEEKIKYSSYKNSIWTTSFEKFQEIFVFKYGDHLLDKAKEINKKFSEKLQTNHKKRYFWSTVASFASTIIYIFAIIYAINMVLHDQISIGMLTFVIASYQKFNSDISGLFYDASWILGNRKVIEKFYAIQNWQNKIVGGEVLLPENKEGVSLELRNVWFKYPNTKKWILKNLNFKINSDEDLAIVGKNGAGKTTLIKLILRIYDPMKGEICINGVNIKELDLDSYYKNVGILAQSFNQLSITAKDNIFVGNVNKKRTKVNLETAAKNADIHDAITKLPLGYDTFISREIKGGVQLSGGQWQKLAIARAFYRDAKLLILDEPTSAVDALSEEKIFDSIRENAKNKTTLIVSHRFATVRKARRIIVIDNGEVVEDGNHESLIKNDGLYSQMYNTQVNKE</sequence>
<dbReference type="PROSITE" id="PS00211">
    <property type="entry name" value="ABC_TRANSPORTER_1"/>
    <property type="match status" value="1"/>
</dbReference>
<dbReference type="AlphaFoldDB" id="A0A0G0FAF7"/>
<evidence type="ECO:0000256" key="9">
    <source>
        <dbReference type="SAM" id="Phobius"/>
    </source>
</evidence>
<dbReference type="InterPro" id="IPR017871">
    <property type="entry name" value="ABC_transporter-like_CS"/>
</dbReference>
<keyword evidence="6 12" id="KW-0067">ATP-binding</keyword>
<feature type="transmembrane region" description="Helical" evidence="9">
    <location>
        <begin position="87"/>
        <end position="107"/>
    </location>
</feature>
<feature type="transmembrane region" description="Helical" evidence="9">
    <location>
        <begin position="162"/>
        <end position="182"/>
    </location>
</feature>
<dbReference type="PANTHER" id="PTHR43394:SF1">
    <property type="entry name" value="ATP-BINDING CASSETTE SUB-FAMILY B MEMBER 10, MITOCHONDRIAL"/>
    <property type="match status" value="1"/>
</dbReference>
<evidence type="ECO:0000256" key="8">
    <source>
        <dbReference type="ARBA" id="ARBA00023136"/>
    </source>
</evidence>
<feature type="transmembrane region" description="Helical" evidence="9">
    <location>
        <begin position="275"/>
        <end position="297"/>
    </location>
</feature>
<keyword evidence="5" id="KW-0547">Nucleotide-binding</keyword>
<dbReference type="GO" id="GO:0005524">
    <property type="term" value="F:ATP binding"/>
    <property type="evidence" value="ECO:0007669"/>
    <property type="project" value="UniProtKB-KW"/>
</dbReference>
<evidence type="ECO:0000259" key="11">
    <source>
        <dbReference type="PROSITE" id="PS50929"/>
    </source>
</evidence>
<feature type="domain" description="ABC transmembrane type-1" evidence="11">
    <location>
        <begin position="47"/>
        <end position="315"/>
    </location>
</feature>
<comment type="caution">
    <text evidence="12">The sequence shown here is derived from an EMBL/GenBank/DDBJ whole genome shotgun (WGS) entry which is preliminary data.</text>
</comment>
<dbReference type="GO" id="GO:0016887">
    <property type="term" value="F:ATP hydrolysis activity"/>
    <property type="evidence" value="ECO:0007669"/>
    <property type="project" value="InterPro"/>
</dbReference>
<dbReference type="PANTHER" id="PTHR43394">
    <property type="entry name" value="ATP-DEPENDENT PERMEASE MDL1, MITOCHONDRIAL"/>
    <property type="match status" value="1"/>
</dbReference>
<dbReference type="InterPro" id="IPR011527">
    <property type="entry name" value="ABC1_TM_dom"/>
</dbReference>
<proteinExistence type="predicted"/>
<evidence type="ECO:0000259" key="10">
    <source>
        <dbReference type="PROSITE" id="PS50893"/>
    </source>
</evidence>
<dbReference type="InterPro" id="IPR003439">
    <property type="entry name" value="ABC_transporter-like_ATP-bd"/>
</dbReference>
<feature type="transmembrane region" description="Helical" evidence="9">
    <location>
        <begin position="188"/>
        <end position="204"/>
    </location>
</feature>
<dbReference type="EMBL" id="LBSK01000030">
    <property type="protein sequence ID" value="KKQ16153.1"/>
    <property type="molecule type" value="Genomic_DNA"/>
</dbReference>
<dbReference type="PROSITE" id="PS50929">
    <property type="entry name" value="ABC_TM1F"/>
    <property type="match status" value="1"/>
</dbReference>
<evidence type="ECO:0000256" key="7">
    <source>
        <dbReference type="ARBA" id="ARBA00022989"/>
    </source>
</evidence>
<comment type="subcellular location">
    <subcellularLocation>
        <location evidence="1">Cell membrane</location>
        <topology evidence="1">Multi-pass membrane protein</topology>
    </subcellularLocation>
</comment>
<dbReference type="SUPFAM" id="SSF52540">
    <property type="entry name" value="P-loop containing nucleoside triphosphate hydrolases"/>
    <property type="match status" value="1"/>
</dbReference>
<dbReference type="InterPro" id="IPR036640">
    <property type="entry name" value="ABC1_TM_sf"/>
</dbReference>
<keyword evidence="4 9" id="KW-0812">Transmembrane</keyword>
<dbReference type="GO" id="GO:0015421">
    <property type="term" value="F:ABC-type oligopeptide transporter activity"/>
    <property type="evidence" value="ECO:0007669"/>
    <property type="project" value="TreeGrafter"/>
</dbReference>
<evidence type="ECO:0000256" key="2">
    <source>
        <dbReference type="ARBA" id="ARBA00022448"/>
    </source>
</evidence>
<dbReference type="Proteomes" id="UP000033886">
    <property type="component" value="Unassembled WGS sequence"/>
</dbReference>
<dbReference type="SUPFAM" id="SSF90123">
    <property type="entry name" value="ABC transporter transmembrane region"/>
    <property type="match status" value="1"/>
</dbReference>
<dbReference type="InterPro" id="IPR027417">
    <property type="entry name" value="P-loop_NTPase"/>
</dbReference>
<keyword evidence="3" id="KW-1003">Cell membrane</keyword>
<dbReference type="Gene3D" id="3.40.50.300">
    <property type="entry name" value="P-loop containing nucleotide triphosphate hydrolases"/>
    <property type="match status" value="1"/>
</dbReference>
<keyword evidence="7 9" id="KW-1133">Transmembrane helix</keyword>